<keyword evidence="1" id="KW-0732">Signal</keyword>
<protein>
    <submittedName>
        <fullName evidence="2">Uncharacterized protein</fullName>
    </submittedName>
</protein>
<feature type="signal peptide" evidence="1">
    <location>
        <begin position="1"/>
        <end position="23"/>
    </location>
</feature>
<evidence type="ECO:0000256" key="1">
    <source>
        <dbReference type="SAM" id="SignalP"/>
    </source>
</evidence>
<dbReference type="RefSeq" id="WP_136899450.1">
    <property type="nucleotide sequence ID" value="NZ_SUME01000001.1"/>
</dbReference>
<organism evidence="2 3">
    <name type="scientific">Sphingobacterium olei</name>
    <dbReference type="NCBI Taxonomy" id="2571155"/>
    <lineage>
        <taxon>Bacteria</taxon>
        <taxon>Pseudomonadati</taxon>
        <taxon>Bacteroidota</taxon>
        <taxon>Sphingobacteriia</taxon>
        <taxon>Sphingobacteriales</taxon>
        <taxon>Sphingobacteriaceae</taxon>
        <taxon>Sphingobacterium</taxon>
    </lineage>
</organism>
<reference evidence="2 3" key="1">
    <citation type="submission" date="2019-04" db="EMBL/GenBank/DDBJ databases">
        <title>Sphingobacterium olei sp. nov., isolated from oil-contaminated soil.</title>
        <authorList>
            <person name="Liu B."/>
        </authorList>
    </citation>
    <scope>NUCLEOTIDE SEQUENCE [LARGE SCALE GENOMIC DNA]</scope>
    <source>
        <strain evidence="2 3">HAL-9</strain>
    </source>
</reference>
<keyword evidence="3" id="KW-1185">Reference proteome</keyword>
<evidence type="ECO:0000313" key="2">
    <source>
        <dbReference type="EMBL" id="TJZ63012.1"/>
    </source>
</evidence>
<accession>A0A4U0P895</accession>
<proteinExistence type="predicted"/>
<gene>
    <name evidence="2" type="ORF">FAZ15_01560</name>
</gene>
<sequence>MLKTLKKNAMALAALAIAVSASAYNVADKFTTAQSGWYTVTPDPDDHDNQNSQIIGSFVSETPPVGNCSPEVLPAEKPCQILLDLSLFSQTTPTGMNVAEAVNTYDAIIDEANSGGNEDGYARTEPE</sequence>
<comment type="caution">
    <text evidence="2">The sequence shown here is derived from an EMBL/GenBank/DDBJ whole genome shotgun (WGS) entry which is preliminary data.</text>
</comment>
<dbReference type="Proteomes" id="UP000306808">
    <property type="component" value="Unassembled WGS sequence"/>
</dbReference>
<evidence type="ECO:0000313" key="3">
    <source>
        <dbReference type="Proteomes" id="UP000306808"/>
    </source>
</evidence>
<name>A0A4U0P895_9SPHI</name>
<feature type="chain" id="PRO_5020694089" evidence="1">
    <location>
        <begin position="24"/>
        <end position="127"/>
    </location>
</feature>
<dbReference type="EMBL" id="SUME01000001">
    <property type="protein sequence ID" value="TJZ63012.1"/>
    <property type="molecule type" value="Genomic_DNA"/>
</dbReference>
<dbReference type="AlphaFoldDB" id="A0A4U0P895"/>